<dbReference type="Proteomes" id="UP001292094">
    <property type="component" value="Unassembled WGS sequence"/>
</dbReference>
<name>A0AAE1U893_9EUCA</name>
<gene>
    <name evidence="2" type="ORF">Pmani_016922</name>
</gene>
<proteinExistence type="predicted"/>
<protein>
    <submittedName>
        <fullName evidence="2">Uncharacterized protein</fullName>
    </submittedName>
</protein>
<evidence type="ECO:0000313" key="3">
    <source>
        <dbReference type="Proteomes" id="UP001292094"/>
    </source>
</evidence>
<sequence>MGGVGAAAAVRPSPARWCGRILEPPPSCRLPPPRERPGARQVDTGANLYNADPKGKVITLQARDSNTVVVFAFTQSRLH</sequence>
<dbReference type="EMBL" id="JAWZYT010001500">
    <property type="protein sequence ID" value="KAK4311556.1"/>
    <property type="molecule type" value="Genomic_DNA"/>
</dbReference>
<evidence type="ECO:0000256" key="1">
    <source>
        <dbReference type="SAM" id="MobiDB-lite"/>
    </source>
</evidence>
<evidence type="ECO:0000313" key="2">
    <source>
        <dbReference type="EMBL" id="KAK4311556.1"/>
    </source>
</evidence>
<reference evidence="2" key="1">
    <citation type="submission" date="2023-11" db="EMBL/GenBank/DDBJ databases">
        <title>Genome assemblies of two species of porcelain crab, Petrolisthes cinctipes and Petrolisthes manimaculis (Anomura: Porcellanidae).</title>
        <authorList>
            <person name="Angst P."/>
        </authorList>
    </citation>
    <scope>NUCLEOTIDE SEQUENCE</scope>
    <source>
        <strain evidence="2">PB745_02</strain>
        <tissue evidence="2">Gill</tissue>
    </source>
</reference>
<keyword evidence="3" id="KW-1185">Reference proteome</keyword>
<accession>A0AAE1U893</accession>
<dbReference type="AlphaFoldDB" id="A0AAE1U893"/>
<organism evidence="2 3">
    <name type="scientific">Petrolisthes manimaculis</name>
    <dbReference type="NCBI Taxonomy" id="1843537"/>
    <lineage>
        <taxon>Eukaryota</taxon>
        <taxon>Metazoa</taxon>
        <taxon>Ecdysozoa</taxon>
        <taxon>Arthropoda</taxon>
        <taxon>Crustacea</taxon>
        <taxon>Multicrustacea</taxon>
        <taxon>Malacostraca</taxon>
        <taxon>Eumalacostraca</taxon>
        <taxon>Eucarida</taxon>
        <taxon>Decapoda</taxon>
        <taxon>Pleocyemata</taxon>
        <taxon>Anomura</taxon>
        <taxon>Galatheoidea</taxon>
        <taxon>Porcellanidae</taxon>
        <taxon>Petrolisthes</taxon>
    </lineage>
</organism>
<feature type="region of interest" description="Disordered" evidence="1">
    <location>
        <begin position="28"/>
        <end position="48"/>
    </location>
</feature>
<comment type="caution">
    <text evidence="2">The sequence shown here is derived from an EMBL/GenBank/DDBJ whole genome shotgun (WGS) entry which is preliminary data.</text>
</comment>